<comment type="caution">
    <text evidence="2">The sequence shown here is derived from an EMBL/GenBank/DDBJ whole genome shotgun (WGS) entry which is preliminary data.</text>
</comment>
<accession>A0A426WXG8</accession>
<evidence type="ECO:0000256" key="1">
    <source>
        <dbReference type="SAM" id="MobiDB-lite"/>
    </source>
</evidence>
<gene>
    <name evidence="2" type="ORF">B296_00053202</name>
</gene>
<name>A0A426WXG8_ENSVE</name>
<evidence type="ECO:0000313" key="3">
    <source>
        <dbReference type="Proteomes" id="UP000287651"/>
    </source>
</evidence>
<feature type="region of interest" description="Disordered" evidence="1">
    <location>
        <begin position="57"/>
        <end position="87"/>
    </location>
</feature>
<dbReference type="EMBL" id="AMZH03034406">
    <property type="protein sequence ID" value="RRT32000.1"/>
    <property type="molecule type" value="Genomic_DNA"/>
</dbReference>
<dbReference type="Proteomes" id="UP000287651">
    <property type="component" value="Unassembled WGS sequence"/>
</dbReference>
<sequence length="87" mass="9125">MAASATAGCSLRSHGGEAATVGWRRLRWQRRAQLDSVAAVVHSRGLAAAANDSAAVEAGAEGSRQLRSNSRGPRLRLKKKAMAVAEE</sequence>
<dbReference type="AlphaFoldDB" id="A0A426WXG8"/>
<evidence type="ECO:0000313" key="2">
    <source>
        <dbReference type="EMBL" id="RRT32000.1"/>
    </source>
</evidence>
<proteinExistence type="predicted"/>
<protein>
    <submittedName>
        <fullName evidence="2">Uncharacterized protein</fullName>
    </submittedName>
</protein>
<organism evidence="2 3">
    <name type="scientific">Ensete ventricosum</name>
    <name type="common">Abyssinian banana</name>
    <name type="synonym">Musa ensete</name>
    <dbReference type="NCBI Taxonomy" id="4639"/>
    <lineage>
        <taxon>Eukaryota</taxon>
        <taxon>Viridiplantae</taxon>
        <taxon>Streptophyta</taxon>
        <taxon>Embryophyta</taxon>
        <taxon>Tracheophyta</taxon>
        <taxon>Spermatophyta</taxon>
        <taxon>Magnoliopsida</taxon>
        <taxon>Liliopsida</taxon>
        <taxon>Zingiberales</taxon>
        <taxon>Musaceae</taxon>
        <taxon>Ensete</taxon>
    </lineage>
</organism>
<reference evidence="2 3" key="1">
    <citation type="journal article" date="2014" name="Agronomy (Basel)">
        <title>A Draft Genome Sequence for Ensete ventricosum, the Drought-Tolerant Tree Against Hunger.</title>
        <authorList>
            <person name="Harrison J."/>
            <person name="Moore K.A."/>
            <person name="Paszkiewicz K."/>
            <person name="Jones T."/>
            <person name="Grant M."/>
            <person name="Ambacheew D."/>
            <person name="Muzemil S."/>
            <person name="Studholme D.J."/>
        </authorList>
    </citation>
    <scope>NUCLEOTIDE SEQUENCE [LARGE SCALE GENOMIC DNA]</scope>
</reference>